<dbReference type="Proteomes" id="UP000790709">
    <property type="component" value="Unassembled WGS sequence"/>
</dbReference>
<protein>
    <submittedName>
        <fullName evidence="1">Uncharacterized protein</fullName>
    </submittedName>
</protein>
<proteinExistence type="predicted"/>
<keyword evidence="2" id="KW-1185">Reference proteome</keyword>
<evidence type="ECO:0000313" key="2">
    <source>
        <dbReference type="Proteomes" id="UP000790709"/>
    </source>
</evidence>
<comment type="caution">
    <text evidence="1">The sequence shown here is derived from an EMBL/GenBank/DDBJ whole genome shotgun (WGS) entry which is preliminary data.</text>
</comment>
<gene>
    <name evidence="1" type="ORF">BV22DRAFT_859494</name>
</gene>
<organism evidence="1 2">
    <name type="scientific">Leucogyrophana mollusca</name>
    <dbReference type="NCBI Taxonomy" id="85980"/>
    <lineage>
        <taxon>Eukaryota</taxon>
        <taxon>Fungi</taxon>
        <taxon>Dikarya</taxon>
        <taxon>Basidiomycota</taxon>
        <taxon>Agaricomycotina</taxon>
        <taxon>Agaricomycetes</taxon>
        <taxon>Agaricomycetidae</taxon>
        <taxon>Boletales</taxon>
        <taxon>Boletales incertae sedis</taxon>
        <taxon>Leucogyrophana</taxon>
    </lineage>
</organism>
<sequence>MKHIDAGSRCKAYCVAASAPPSTSSYGGVPTPSNVAPGTITASCAEYYTVVSGDTCDLIEGEYDITATQLLTWNPEINTDCTNLIIGEAYCVAVN</sequence>
<evidence type="ECO:0000313" key="1">
    <source>
        <dbReference type="EMBL" id="KAH7919458.1"/>
    </source>
</evidence>
<dbReference type="EMBL" id="MU266658">
    <property type="protein sequence ID" value="KAH7919458.1"/>
    <property type="molecule type" value="Genomic_DNA"/>
</dbReference>
<name>A0ACB8B2U1_9AGAM</name>
<accession>A0ACB8B2U1</accession>
<reference evidence="1" key="1">
    <citation type="journal article" date="2021" name="New Phytol.">
        <title>Evolutionary innovations through gain and loss of genes in the ectomycorrhizal Boletales.</title>
        <authorList>
            <person name="Wu G."/>
            <person name="Miyauchi S."/>
            <person name="Morin E."/>
            <person name="Kuo A."/>
            <person name="Drula E."/>
            <person name="Varga T."/>
            <person name="Kohler A."/>
            <person name="Feng B."/>
            <person name="Cao Y."/>
            <person name="Lipzen A."/>
            <person name="Daum C."/>
            <person name="Hundley H."/>
            <person name="Pangilinan J."/>
            <person name="Johnson J."/>
            <person name="Barry K."/>
            <person name="LaButti K."/>
            <person name="Ng V."/>
            <person name="Ahrendt S."/>
            <person name="Min B."/>
            <person name="Choi I.G."/>
            <person name="Park H."/>
            <person name="Plett J.M."/>
            <person name="Magnuson J."/>
            <person name="Spatafora J.W."/>
            <person name="Nagy L.G."/>
            <person name="Henrissat B."/>
            <person name="Grigoriev I.V."/>
            <person name="Yang Z.L."/>
            <person name="Xu J."/>
            <person name="Martin F.M."/>
        </authorList>
    </citation>
    <scope>NUCLEOTIDE SEQUENCE</scope>
    <source>
        <strain evidence="1">KUC20120723A-06</strain>
    </source>
</reference>